<organism evidence="1 2">
    <name type="scientific">Lithospermum erythrorhizon</name>
    <name type="common">Purple gromwell</name>
    <name type="synonym">Lithospermum officinale var. erythrorhizon</name>
    <dbReference type="NCBI Taxonomy" id="34254"/>
    <lineage>
        <taxon>Eukaryota</taxon>
        <taxon>Viridiplantae</taxon>
        <taxon>Streptophyta</taxon>
        <taxon>Embryophyta</taxon>
        <taxon>Tracheophyta</taxon>
        <taxon>Spermatophyta</taxon>
        <taxon>Magnoliopsida</taxon>
        <taxon>eudicotyledons</taxon>
        <taxon>Gunneridae</taxon>
        <taxon>Pentapetalae</taxon>
        <taxon>asterids</taxon>
        <taxon>lamiids</taxon>
        <taxon>Boraginales</taxon>
        <taxon>Boraginaceae</taxon>
        <taxon>Boraginoideae</taxon>
        <taxon>Lithospermeae</taxon>
        <taxon>Lithospermum</taxon>
    </lineage>
</organism>
<comment type="caution">
    <text evidence="1">The sequence shown here is derived from an EMBL/GenBank/DDBJ whole genome shotgun (WGS) entry which is preliminary data.</text>
</comment>
<proteinExistence type="predicted"/>
<evidence type="ECO:0000313" key="1">
    <source>
        <dbReference type="EMBL" id="GAA0185138.1"/>
    </source>
</evidence>
<reference evidence="1 2" key="1">
    <citation type="submission" date="2024-01" db="EMBL/GenBank/DDBJ databases">
        <title>The complete chloroplast genome sequence of Lithospermum erythrorhizon: insights into the phylogenetic relationship among Boraginaceae species and the maternal lineages of purple gromwells.</title>
        <authorList>
            <person name="Okada T."/>
            <person name="Watanabe K."/>
        </authorList>
    </citation>
    <scope>NUCLEOTIDE SEQUENCE [LARGE SCALE GENOMIC DNA]</scope>
</reference>
<evidence type="ECO:0000313" key="2">
    <source>
        <dbReference type="Proteomes" id="UP001454036"/>
    </source>
</evidence>
<gene>
    <name evidence="1" type="ORF">LIER_32426</name>
</gene>
<protein>
    <submittedName>
        <fullName evidence="1">Uncharacterized protein</fullName>
    </submittedName>
</protein>
<sequence>MSTIVSATKWLKKEYGGCRLKSKGVKLAFSVTVSEILRARNVIEFNGAKVEPDAIIAKVKTCTYRVSCKLYPDCVFVPHFGAVVALEKPYFGVVDVLDEPLFGVAMNPRWCCVVNPFWGWMNPLFGVVFDVPLWLGYWSHGL</sequence>
<dbReference type="AlphaFoldDB" id="A0AAV3RVK1"/>
<keyword evidence="2" id="KW-1185">Reference proteome</keyword>
<dbReference type="Proteomes" id="UP001454036">
    <property type="component" value="Unassembled WGS sequence"/>
</dbReference>
<accession>A0AAV3RVK1</accession>
<dbReference type="EMBL" id="BAABME010012456">
    <property type="protein sequence ID" value="GAA0185138.1"/>
    <property type="molecule type" value="Genomic_DNA"/>
</dbReference>
<name>A0AAV3RVK1_LITER</name>